<dbReference type="InterPro" id="IPR002156">
    <property type="entry name" value="RNaseH_domain"/>
</dbReference>
<dbReference type="Gene3D" id="3.30.420.10">
    <property type="entry name" value="Ribonuclease H-like superfamily/Ribonuclease H"/>
    <property type="match status" value="1"/>
</dbReference>
<dbReference type="CDD" id="cd06222">
    <property type="entry name" value="RNase_H_like"/>
    <property type="match status" value="1"/>
</dbReference>
<dbReference type="PANTHER" id="PTHR33116">
    <property type="entry name" value="REVERSE TRANSCRIPTASE ZINC-BINDING DOMAIN-CONTAINING PROTEIN-RELATED-RELATED"/>
    <property type="match status" value="1"/>
</dbReference>
<dbReference type="GO" id="GO:0004523">
    <property type="term" value="F:RNA-DNA hybrid ribonuclease activity"/>
    <property type="evidence" value="ECO:0007669"/>
    <property type="project" value="InterPro"/>
</dbReference>
<dbReference type="PANTHER" id="PTHR33116:SF86">
    <property type="entry name" value="REVERSE TRANSCRIPTASE DOMAIN-CONTAINING PROTEIN"/>
    <property type="match status" value="1"/>
</dbReference>
<evidence type="ECO:0000313" key="2">
    <source>
        <dbReference type="EMBL" id="KAK8952445.1"/>
    </source>
</evidence>
<dbReference type="Gene3D" id="3.60.10.10">
    <property type="entry name" value="Endonuclease/exonuclease/phosphatase"/>
    <property type="match status" value="1"/>
</dbReference>
<evidence type="ECO:0000259" key="1">
    <source>
        <dbReference type="Pfam" id="PF13456"/>
    </source>
</evidence>
<reference evidence="2 3" key="1">
    <citation type="journal article" date="2022" name="Nat. Plants">
        <title>Genomes of leafy and leafless Platanthera orchids illuminate the evolution of mycoheterotrophy.</title>
        <authorList>
            <person name="Li M.H."/>
            <person name="Liu K.W."/>
            <person name="Li Z."/>
            <person name="Lu H.C."/>
            <person name="Ye Q.L."/>
            <person name="Zhang D."/>
            <person name="Wang J.Y."/>
            <person name="Li Y.F."/>
            <person name="Zhong Z.M."/>
            <person name="Liu X."/>
            <person name="Yu X."/>
            <person name="Liu D.K."/>
            <person name="Tu X.D."/>
            <person name="Liu B."/>
            <person name="Hao Y."/>
            <person name="Liao X.Y."/>
            <person name="Jiang Y.T."/>
            <person name="Sun W.H."/>
            <person name="Chen J."/>
            <person name="Chen Y.Q."/>
            <person name="Ai Y."/>
            <person name="Zhai J.W."/>
            <person name="Wu S.S."/>
            <person name="Zhou Z."/>
            <person name="Hsiao Y.Y."/>
            <person name="Wu W.L."/>
            <person name="Chen Y.Y."/>
            <person name="Lin Y.F."/>
            <person name="Hsu J.L."/>
            <person name="Li C.Y."/>
            <person name="Wang Z.W."/>
            <person name="Zhao X."/>
            <person name="Zhong W.Y."/>
            <person name="Ma X.K."/>
            <person name="Ma L."/>
            <person name="Huang J."/>
            <person name="Chen G.Z."/>
            <person name="Huang M.Z."/>
            <person name="Huang L."/>
            <person name="Peng D.H."/>
            <person name="Luo Y.B."/>
            <person name="Zou S.Q."/>
            <person name="Chen S.P."/>
            <person name="Lan S."/>
            <person name="Tsai W.C."/>
            <person name="Van de Peer Y."/>
            <person name="Liu Z.J."/>
        </authorList>
    </citation>
    <scope>NUCLEOTIDE SEQUENCE [LARGE SCALE GENOMIC DNA]</scope>
    <source>
        <strain evidence="2">Lor287</strain>
    </source>
</reference>
<dbReference type="GO" id="GO:0003676">
    <property type="term" value="F:nucleic acid binding"/>
    <property type="evidence" value="ECO:0007669"/>
    <property type="project" value="InterPro"/>
</dbReference>
<dbReference type="InterPro" id="IPR036397">
    <property type="entry name" value="RNaseH_sf"/>
</dbReference>
<keyword evidence="3" id="KW-1185">Reference proteome</keyword>
<dbReference type="InterPro" id="IPR012337">
    <property type="entry name" value="RNaseH-like_sf"/>
</dbReference>
<gene>
    <name evidence="2" type="ORF">KSP39_PZI004212</name>
</gene>
<dbReference type="InterPro" id="IPR044730">
    <property type="entry name" value="RNase_H-like_dom_plant"/>
</dbReference>
<dbReference type="SUPFAM" id="SSF56219">
    <property type="entry name" value="DNase I-like"/>
    <property type="match status" value="1"/>
</dbReference>
<proteinExistence type="predicted"/>
<organism evidence="2 3">
    <name type="scientific">Platanthera zijinensis</name>
    <dbReference type="NCBI Taxonomy" id="2320716"/>
    <lineage>
        <taxon>Eukaryota</taxon>
        <taxon>Viridiplantae</taxon>
        <taxon>Streptophyta</taxon>
        <taxon>Embryophyta</taxon>
        <taxon>Tracheophyta</taxon>
        <taxon>Spermatophyta</taxon>
        <taxon>Magnoliopsida</taxon>
        <taxon>Liliopsida</taxon>
        <taxon>Asparagales</taxon>
        <taxon>Orchidaceae</taxon>
        <taxon>Orchidoideae</taxon>
        <taxon>Orchideae</taxon>
        <taxon>Orchidinae</taxon>
        <taxon>Platanthera</taxon>
    </lineage>
</organism>
<accession>A0AAP0BZ63</accession>
<protein>
    <recommendedName>
        <fullName evidence="1">RNase H type-1 domain-containing protein</fullName>
    </recommendedName>
</protein>
<dbReference type="AlphaFoldDB" id="A0AAP0BZ63"/>
<dbReference type="SUPFAM" id="SSF53098">
    <property type="entry name" value="Ribonuclease H-like"/>
    <property type="match status" value="1"/>
</dbReference>
<comment type="caution">
    <text evidence="2">The sequence shown here is derived from an EMBL/GenBank/DDBJ whole genome shotgun (WGS) entry which is preliminary data.</text>
</comment>
<feature type="domain" description="RNase H type-1" evidence="1">
    <location>
        <begin position="695"/>
        <end position="815"/>
    </location>
</feature>
<dbReference type="Pfam" id="PF13456">
    <property type="entry name" value="RVT_3"/>
    <property type="match status" value="1"/>
</dbReference>
<name>A0AAP0BZ63_9ASPA</name>
<sequence length="839" mass="94799">MVHHRRATWSLLRSLRLDSPLPWVCGGDFNEILVQSELDSRTRRPDRQLADFRAALLHCGLSDLGFSGSKFTWTNRRAFPATVRARLDRFCASTTWKADYPTASVCYLQTLYSDHLPVLLSLRGQSPTYHRRRPLRYEAWWDRFQEIGAFISKAWGGISDSVPHLSWGRAVRDCLSSLSGWSWQRFGRIPLQIKRLERDILLLRRAPITEASKLQEASLRAVLEALIHSEDTKWKQRGKAAWLDKGDRNTKYFHARASARRKKNYIEWLSDGEGNRVDSRVGIQRLICSYFRELFQSTAPSGVDLEDVILDGTWVVNEEMHATLCRPFTPAEVSSALFSMSPLKSPGPDGLPPIFFQKFWPIVGTKVFSRASGLAINLHKSRVVFSRATPEVVAEDITAILGVDRCARHELYLGVPAAVGRSRHRCFAYIMDRVWKRIQGWKVRFLSQAGREILIKAVLTAIPTFVMSCFRLPRRFVVKLESLVSSFWWDGGGRRGLRWKSWRSLCEAKAAGGMSFRCFEAFNSALLAKQAWRLITRPDSLVAQLFRARYYPHGDFFVAALGDRPSYCWRSFFGVRALIVEGSRRFVGSGAHIDIWHDRWIPRPTSFMIQTPRPHDGGLQFVCELLRPGYREWDLGVIQDTFNVDDAAAILSIPLGRCVEPDSWVWHYSPNGIFSVRSAYRLAWKPPAQGFIKINFDGAVRSGPPMVGAGVIARDSSGGCLDWRSAVQCHMDNPLVAEALAARLAIEMAVTNGWTSVVVEGDCATVIHHLATLTVPFSLDRPIIRDALALARSIPTIEFVFARRSCNRVAHAIASASFLGPRSLPDSVLDLIQKDLANE</sequence>
<dbReference type="InterPro" id="IPR036691">
    <property type="entry name" value="Endo/exonu/phosph_ase_sf"/>
</dbReference>
<dbReference type="Proteomes" id="UP001418222">
    <property type="component" value="Unassembled WGS sequence"/>
</dbReference>
<dbReference type="EMBL" id="JBBWWQ010000003">
    <property type="protein sequence ID" value="KAK8952445.1"/>
    <property type="molecule type" value="Genomic_DNA"/>
</dbReference>
<evidence type="ECO:0000313" key="3">
    <source>
        <dbReference type="Proteomes" id="UP001418222"/>
    </source>
</evidence>